<dbReference type="Gene3D" id="3.40.50.2300">
    <property type="match status" value="1"/>
</dbReference>
<dbReference type="Gene3D" id="1.20.120.160">
    <property type="entry name" value="HPT domain"/>
    <property type="match status" value="1"/>
</dbReference>
<dbReference type="EMBL" id="BMII01000007">
    <property type="protein sequence ID" value="GGB51984.1"/>
    <property type="molecule type" value="Genomic_DNA"/>
</dbReference>
<dbReference type="Gene3D" id="6.10.340.10">
    <property type="match status" value="1"/>
</dbReference>
<dbReference type="SUPFAM" id="SSF55874">
    <property type="entry name" value="ATPase domain of HSP90 chaperone/DNA topoisomerase II/histidine kinase"/>
    <property type="match status" value="1"/>
</dbReference>
<feature type="domain" description="HPt" evidence="20">
    <location>
        <begin position="685"/>
        <end position="782"/>
    </location>
</feature>
<dbReference type="PROSITE" id="PS50109">
    <property type="entry name" value="HIS_KIN"/>
    <property type="match status" value="1"/>
</dbReference>
<dbReference type="InterPro" id="IPR003661">
    <property type="entry name" value="HisK_dim/P_dom"/>
</dbReference>
<evidence type="ECO:0000256" key="7">
    <source>
        <dbReference type="ARBA" id="ARBA00022692"/>
    </source>
</evidence>
<dbReference type="SUPFAM" id="SSF52172">
    <property type="entry name" value="CheY-like"/>
    <property type="match status" value="1"/>
</dbReference>
<dbReference type="SUPFAM" id="SSF47384">
    <property type="entry name" value="Homodimeric domain of signal transducing histidine kinase"/>
    <property type="match status" value="1"/>
</dbReference>
<dbReference type="Proteomes" id="UP000617555">
    <property type="component" value="Unassembled WGS sequence"/>
</dbReference>
<dbReference type="Pfam" id="PF01627">
    <property type="entry name" value="Hpt"/>
    <property type="match status" value="1"/>
</dbReference>
<dbReference type="PROSITE" id="PS50885">
    <property type="entry name" value="HAMP"/>
    <property type="match status" value="1"/>
</dbReference>
<evidence type="ECO:0000256" key="12">
    <source>
        <dbReference type="ARBA" id="ARBA00023012"/>
    </source>
</evidence>
<evidence type="ECO:0000256" key="10">
    <source>
        <dbReference type="ARBA" id="ARBA00022840"/>
    </source>
</evidence>
<dbReference type="InterPro" id="IPR001789">
    <property type="entry name" value="Sig_transdc_resp-reg_receiver"/>
</dbReference>
<dbReference type="GO" id="GO:0016301">
    <property type="term" value="F:kinase activity"/>
    <property type="evidence" value="ECO:0007669"/>
    <property type="project" value="UniProtKB-KW"/>
</dbReference>
<dbReference type="PROSITE" id="PS50894">
    <property type="entry name" value="HPT"/>
    <property type="match status" value="1"/>
</dbReference>
<dbReference type="Pfam" id="PF02518">
    <property type="entry name" value="HATPase_c"/>
    <property type="match status" value="1"/>
</dbReference>
<dbReference type="InterPro" id="IPR003594">
    <property type="entry name" value="HATPase_dom"/>
</dbReference>
<feature type="domain" description="Response regulatory" evidence="18">
    <location>
        <begin position="529"/>
        <end position="648"/>
    </location>
</feature>
<dbReference type="CDD" id="cd17546">
    <property type="entry name" value="REC_hyHK_CKI1_RcsC-like"/>
    <property type="match status" value="1"/>
</dbReference>
<comment type="catalytic activity">
    <reaction evidence="1">
        <text>ATP + protein L-histidine = ADP + protein N-phospho-L-histidine.</text>
        <dbReference type="EC" id="2.7.13.3"/>
    </reaction>
</comment>
<dbReference type="InterPro" id="IPR036097">
    <property type="entry name" value="HisK_dim/P_sf"/>
</dbReference>
<dbReference type="SUPFAM" id="SSF158472">
    <property type="entry name" value="HAMP domain-like"/>
    <property type="match status" value="1"/>
</dbReference>
<evidence type="ECO:0000256" key="2">
    <source>
        <dbReference type="ARBA" id="ARBA00004651"/>
    </source>
</evidence>
<dbReference type="Pfam" id="PF00072">
    <property type="entry name" value="Response_reg"/>
    <property type="match status" value="1"/>
</dbReference>
<dbReference type="SMART" id="SM00448">
    <property type="entry name" value="REC"/>
    <property type="match status" value="1"/>
</dbReference>
<gene>
    <name evidence="21" type="ORF">GCM10011607_10590</name>
</gene>
<dbReference type="InterPro" id="IPR008207">
    <property type="entry name" value="Sig_transdc_His_kin_Hpt_dom"/>
</dbReference>
<evidence type="ECO:0000256" key="13">
    <source>
        <dbReference type="ARBA" id="ARBA00023136"/>
    </source>
</evidence>
<keyword evidence="22" id="KW-1185">Reference proteome</keyword>
<feature type="transmembrane region" description="Helical" evidence="16">
    <location>
        <begin position="165"/>
        <end position="187"/>
    </location>
</feature>
<dbReference type="PRINTS" id="PR00344">
    <property type="entry name" value="BCTRLSENSOR"/>
</dbReference>
<feature type="modified residue" description="4-aspartylphosphate" evidence="15">
    <location>
        <position position="578"/>
    </location>
</feature>
<keyword evidence="4" id="KW-1003">Cell membrane</keyword>
<evidence type="ECO:0000256" key="11">
    <source>
        <dbReference type="ARBA" id="ARBA00022989"/>
    </source>
</evidence>
<evidence type="ECO:0000256" key="6">
    <source>
        <dbReference type="ARBA" id="ARBA00022679"/>
    </source>
</evidence>
<dbReference type="Pfam" id="PF00512">
    <property type="entry name" value="HisKA"/>
    <property type="match status" value="1"/>
</dbReference>
<feature type="transmembrane region" description="Helical" evidence="16">
    <location>
        <begin position="13"/>
        <end position="33"/>
    </location>
</feature>
<dbReference type="InterPro" id="IPR036890">
    <property type="entry name" value="HATPase_C_sf"/>
</dbReference>
<reference evidence="22" key="1">
    <citation type="journal article" date="2019" name="Int. J. Syst. Evol. Microbiol.">
        <title>The Global Catalogue of Microorganisms (GCM) 10K type strain sequencing project: providing services to taxonomists for standard genome sequencing and annotation.</title>
        <authorList>
            <consortium name="The Broad Institute Genomics Platform"/>
            <consortium name="The Broad Institute Genome Sequencing Center for Infectious Disease"/>
            <person name="Wu L."/>
            <person name="Ma J."/>
        </authorList>
    </citation>
    <scope>NUCLEOTIDE SEQUENCE [LARGE SCALE GENOMIC DNA]</scope>
    <source>
        <strain evidence="22">CGMCC 1.15339</strain>
    </source>
</reference>
<dbReference type="InterPro" id="IPR033417">
    <property type="entry name" value="CHASE8"/>
</dbReference>
<evidence type="ECO:0000259" key="18">
    <source>
        <dbReference type="PROSITE" id="PS50110"/>
    </source>
</evidence>
<evidence type="ECO:0000256" key="9">
    <source>
        <dbReference type="ARBA" id="ARBA00022777"/>
    </source>
</evidence>
<keyword evidence="10" id="KW-0067">ATP-binding</keyword>
<dbReference type="PROSITE" id="PS50110">
    <property type="entry name" value="RESPONSE_REGULATORY"/>
    <property type="match status" value="1"/>
</dbReference>
<organism evidence="21 22">
    <name type="scientific">Shewanella inventionis</name>
    <dbReference type="NCBI Taxonomy" id="1738770"/>
    <lineage>
        <taxon>Bacteria</taxon>
        <taxon>Pseudomonadati</taxon>
        <taxon>Pseudomonadota</taxon>
        <taxon>Gammaproteobacteria</taxon>
        <taxon>Alteromonadales</taxon>
        <taxon>Shewanellaceae</taxon>
        <taxon>Shewanella</taxon>
    </lineage>
</organism>
<evidence type="ECO:0000313" key="22">
    <source>
        <dbReference type="Proteomes" id="UP000617555"/>
    </source>
</evidence>
<evidence type="ECO:0000256" key="1">
    <source>
        <dbReference type="ARBA" id="ARBA00000085"/>
    </source>
</evidence>
<dbReference type="Gene3D" id="1.10.287.130">
    <property type="match status" value="1"/>
</dbReference>
<dbReference type="InterPro" id="IPR011006">
    <property type="entry name" value="CheY-like_superfamily"/>
</dbReference>
<keyword evidence="9 21" id="KW-0418">Kinase</keyword>
<dbReference type="CDD" id="cd00082">
    <property type="entry name" value="HisKA"/>
    <property type="match status" value="1"/>
</dbReference>
<dbReference type="CDD" id="cd16922">
    <property type="entry name" value="HATPase_EvgS-ArcB-TorS-like"/>
    <property type="match status" value="1"/>
</dbReference>
<keyword evidence="5 15" id="KW-0597">Phosphoprotein</keyword>
<dbReference type="SMART" id="SM00388">
    <property type="entry name" value="HisKA"/>
    <property type="match status" value="1"/>
</dbReference>
<evidence type="ECO:0000259" key="17">
    <source>
        <dbReference type="PROSITE" id="PS50109"/>
    </source>
</evidence>
<accession>A0ABQ1IVA5</accession>
<proteinExistence type="predicted"/>
<evidence type="ECO:0000256" key="15">
    <source>
        <dbReference type="PROSITE-ProRule" id="PRU00169"/>
    </source>
</evidence>
<evidence type="ECO:0000259" key="20">
    <source>
        <dbReference type="PROSITE" id="PS50894"/>
    </source>
</evidence>
<feature type="modified residue" description="Phosphohistidine" evidence="14">
    <location>
        <position position="724"/>
    </location>
</feature>
<evidence type="ECO:0000256" key="3">
    <source>
        <dbReference type="ARBA" id="ARBA00012438"/>
    </source>
</evidence>
<evidence type="ECO:0000256" key="5">
    <source>
        <dbReference type="ARBA" id="ARBA00022553"/>
    </source>
</evidence>
<evidence type="ECO:0000313" key="21">
    <source>
        <dbReference type="EMBL" id="GGB51984.1"/>
    </source>
</evidence>
<dbReference type="InterPro" id="IPR004358">
    <property type="entry name" value="Sig_transdc_His_kin-like_C"/>
</dbReference>
<evidence type="ECO:0000256" key="8">
    <source>
        <dbReference type="ARBA" id="ARBA00022741"/>
    </source>
</evidence>
<dbReference type="Gene3D" id="3.30.565.10">
    <property type="entry name" value="Histidine kinase-like ATPase, C-terminal domain"/>
    <property type="match status" value="1"/>
</dbReference>
<dbReference type="InterPro" id="IPR036641">
    <property type="entry name" value="HPT_dom_sf"/>
</dbReference>
<keyword evidence="13 16" id="KW-0472">Membrane</keyword>
<dbReference type="InterPro" id="IPR005467">
    <property type="entry name" value="His_kinase_dom"/>
</dbReference>
<protein>
    <recommendedName>
        <fullName evidence="3">histidine kinase</fullName>
        <ecNumber evidence="3">2.7.13.3</ecNumber>
    </recommendedName>
</protein>
<keyword evidence="8" id="KW-0547">Nucleotide-binding</keyword>
<comment type="caution">
    <text evidence="21">The sequence shown here is derived from an EMBL/GenBank/DDBJ whole genome shotgun (WGS) entry which is preliminary data.</text>
</comment>
<keyword evidence="7 16" id="KW-0812">Transmembrane</keyword>
<dbReference type="SMART" id="SM00387">
    <property type="entry name" value="HATPase_c"/>
    <property type="match status" value="1"/>
</dbReference>
<evidence type="ECO:0000256" key="4">
    <source>
        <dbReference type="ARBA" id="ARBA00022475"/>
    </source>
</evidence>
<dbReference type="SMART" id="SM00304">
    <property type="entry name" value="HAMP"/>
    <property type="match status" value="1"/>
</dbReference>
<keyword evidence="11 16" id="KW-1133">Transmembrane helix</keyword>
<keyword evidence="12" id="KW-0902">Two-component regulatory system</keyword>
<evidence type="ECO:0000256" key="14">
    <source>
        <dbReference type="PROSITE-ProRule" id="PRU00110"/>
    </source>
</evidence>
<dbReference type="SUPFAM" id="SSF47226">
    <property type="entry name" value="Histidine-containing phosphotransfer domain, HPT domain"/>
    <property type="match status" value="1"/>
</dbReference>
<feature type="domain" description="HAMP" evidence="19">
    <location>
        <begin position="189"/>
        <end position="242"/>
    </location>
</feature>
<comment type="subcellular location">
    <subcellularLocation>
        <location evidence="2">Cell membrane</location>
        <topology evidence="2">Multi-pass membrane protein</topology>
    </subcellularLocation>
</comment>
<keyword evidence="6" id="KW-0808">Transferase</keyword>
<dbReference type="PANTHER" id="PTHR45339:SF1">
    <property type="entry name" value="HYBRID SIGNAL TRANSDUCTION HISTIDINE KINASE J"/>
    <property type="match status" value="1"/>
</dbReference>
<sequence>MKKINIFSIRTKLIVSMMTIAIIVITIISTSLIKQQYVITQQKAEQNLTVLSDVIASNSLTAVIFKDPYSAQKTLSALVAQPDIVNADIYDPTNTIFASYLNPQISEVTRNPEHVTESLVSHKKQTTFNNNGVHSYTPLVSDGELVGILHITDNMNTLSKQLEDYLVLVIMASISAFLASLLVMFWLQSLFTKPMNTLVNVIEGISHNKDYTQRVSIDSHDEFAQLAESFNAMISEVDTRGRQLERINQELENRVNERTFELQQTLEMAKSANLAKSEFLAVMSHEIRTPLNGIIGFSDLLKSYDLHSDVSNTVDMINESAQTLLVLLNEVLDFSKIDANKLDLDIREFKLEDLVRSACQAHQIVAEKKQLLFSINISSLSHQHFLGDPVRIRQIINNLVSNAIKFTHKGTINIEVSEHVEGSDTTIKFTVNDTGIGISNDKLESIFTPFTQADNSITREYGGTGLGLAICQQLIMLMNGKYGVNSTISQGSTFWFSIPLVPIDKTLANVNNVPVMHHNTNNVIYRKTMVLVAEDNVVNQLVIKSLLASLGHDCEIVDNGKEAIKLAGEKKFDIIFMDYHMPVADGIEATQAIVKLGPNSVNATTPIIALTADIQPNVKRRFRDAGAKDTLLKPFTRQNISECLNKWVFVSDTSLIEPVISQDNEPPIFIEGPLNDIMQISTENTNELVKTIVEMYLKSTPELLTEITNGITVQNAEQVFKASHSLKSSSANVGAAKMQSLANQIEHSARKNQLSDLSKLTGPLNHVFEQTEHALQRKIQELV</sequence>
<dbReference type="RefSeq" id="WP_188737729.1">
    <property type="nucleotide sequence ID" value="NZ_BMII01000007.1"/>
</dbReference>
<dbReference type="EC" id="2.7.13.3" evidence="3"/>
<dbReference type="Pfam" id="PF00672">
    <property type="entry name" value="HAMP"/>
    <property type="match status" value="1"/>
</dbReference>
<dbReference type="Pfam" id="PF17152">
    <property type="entry name" value="CHASE8"/>
    <property type="match status" value="1"/>
</dbReference>
<feature type="domain" description="Histidine kinase" evidence="17">
    <location>
        <begin position="282"/>
        <end position="502"/>
    </location>
</feature>
<dbReference type="SMART" id="SM00073">
    <property type="entry name" value="HPT"/>
    <property type="match status" value="1"/>
</dbReference>
<dbReference type="CDD" id="cd06225">
    <property type="entry name" value="HAMP"/>
    <property type="match status" value="1"/>
</dbReference>
<dbReference type="InterPro" id="IPR003660">
    <property type="entry name" value="HAMP_dom"/>
</dbReference>
<dbReference type="PANTHER" id="PTHR45339">
    <property type="entry name" value="HYBRID SIGNAL TRANSDUCTION HISTIDINE KINASE J"/>
    <property type="match status" value="1"/>
</dbReference>
<name>A0ABQ1IVA5_9GAMM</name>
<evidence type="ECO:0000259" key="19">
    <source>
        <dbReference type="PROSITE" id="PS50885"/>
    </source>
</evidence>
<evidence type="ECO:0000256" key="16">
    <source>
        <dbReference type="SAM" id="Phobius"/>
    </source>
</evidence>